<dbReference type="Proteomes" id="UP000260793">
    <property type="component" value="Unassembled WGS sequence"/>
</dbReference>
<gene>
    <name evidence="2" type="ORF">DXD17_01795</name>
</gene>
<dbReference type="EMBL" id="QSQN01000003">
    <property type="protein sequence ID" value="RGK42450.1"/>
    <property type="molecule type" value="Genomic_DNA"/>
</dbReference>
<name>A0A3E4LYA6_9FIRM</name>
<keyword evidence="1" id="KW-0472">Membrane</keyword>
<comment type="caution">
    <text evidence="2">The sequence shown here is derived from an EMBL/GenBank/DDBJ whole genome shotgun (WGS) entry which is preliminary data.</text>
</comment>
<accession>A0A3E4LYA6</accession>
<proteinExistence type="predicted"/>
<dbReference type="AlphaFoldDB" id="A0A3E4LYA6"/>
<keyword evidence="1" id="KW-1133">Transmembrane helix</keyword>
<organism evidence="2 3">
    <name type="scientific">[Ruminococcus] lactaris</name>
    <dbReference type="NCBI Taxonomy" id="46228"/>
    <lineage>
        <taxon>Bacteria</taxon>
        <taxon>Bacillati</taxon>
        <taxon>Bacillota</taxon>
        <taxon>Clostridia</taxon>
        <taxon>Lachnospirales</taxon>
        <taxon>Lachnospiraceae</taxon>
        <taxon>Mediterraneibacter</taxon>
    </lineage>
</organism>
<evidence type="ECO:0000313" key="2">
    <source>
        <dbReference type="EMBL" id="RGK42450.1"/>
    </source>
</evidence>
<feature type="transmembrane region" description="Helical" evidence="1">
    <location>
        <begin position="27"/>
        <end position="47"/>
    </location>
</feature>
<protein>
    <submittedName>
        <fullName evidence="2">Uncharacterized protein</fullName>
    </submittedName>
</protein>
<sequence length="267" mass="31338">MGKLVRRQNKISEQEGMRSMKNRKKQFLKIGIAVLVIAVAGTVAGVVRYRIDNRFDLTVGGHTISKDEYVNCMKSVEYDTKMQIQQDYDAVYEDGFWEKKYDGKYGYEILTENTVEQLKYVHAVYDLAKECGDVSDSSYKALEKRWKDENAKRSEKVEKGEVVYGLKEYTFQLYLQYEMSTLKEKYCNDDTREGMELTEDEVLEYYNSREWIFGDSEENADLETARIAVERELREKKYDIIITQRETDSQVDGNMADVNRFTLKNIE</sequence>
<evidence type="ECO:0000256" key="1">
    <source>
        <dbReference type="SAM" id="Phobius"/>
    </source>
</evidence>
<evidence type="ECO:0000313" key="3">
    <source>
        <dbReference type="Proteomes" id="UP000260793"/>
    </source>
</evidence>
<keyword evidence="1" id="KW-0812">Transmembrane</keyword>
<reference evidence="2 3" key="1">
    <citation type="submission" date="2018-08" db="EMBL/GenBank/DDBJ databases">
        <title>A genome reference for cultivated species of the human gut microbiota.</title>
        <authorList>
            <person name="Zou Y."/>
            <person name="Xue W."/>
            <person name="Luo G."/>
        </authorList>
    </citation>
    <scope>NUCLEOTIDE SEQUENCE [LARGE SCALE GENOMIC DNA]</scope>
    <source>
        <strain evidence="2 3">TF11-7</strain>
    </source>
</reference>